<dbReference type="AlphaFoldDB" id="A0AAN9DYL9"/>
<gene>
    <name evidence="6" type="ORF">RIF29_38142</name>
</gene>
<dbReference type="PANTHER" id="PTHR31080">
    <property type="entry name" value="PECTINESTERASE INHIBITOR-LIKE"/>
    <property type="match status" value="1"/>
</dbReference>
<comment type="caution">
    <text evidence="6">The sequence shown here is derived from an EMBL/GenBank/DDBJ whole genome shotgun (WGS) entry which is preliminary data.</text>
</comment>
<keyword evidence="4" id="KW-0472">Membrane</keyword>
<dbReference type="SMART" id="SM00856">
    <property type="entry name" value="PMEI"/>
    <property type="match status" value="1"/>
</dbReference>
<evidence type="ECO:0000256" key="3">
    <source>
        <dbReference type="SAM" id="MobiDB-lite"/>
    </source>
</evidence>
<comment type="similarity">
    <text evidence="2">Belongs to the PMEI family.</text>
</comment>
<dbReference type="PANTHER" id="PTHR31080:SF303">
    <property type="entry name" value="PECTINESTERASE 1-LIKE"/>
    <property type="match status" value="1"/>
</dbReference>
<organism evidence="6 7">
    <name type="scientific">Crotalaria pallida</name>
    <name type="common">Smooth rattlebox</name>
    <name type="synonym">Crotalaria striata</name>
    <dbReference type="NCBI Taxonomy" id="3830"/>
    <lineage>
        <taxon>Eukaryota</taxon>
        <taxon>Viridiplantae</taxon>
        <taxon>Streptophyta</taxon>
        <taxon>Embryophyta</taxon>
        <taxon>Tracheophyta</taxon>
        <taxon>Spermatophyta</taxon>
        <taxon>Magnoliopsida</taxon>
        <taxon>eudicotyledons</taxon>
        <taxon>Gunneridae</taxon>
        <taxon>Pentapetalae</taxon>
        <taxon>rosids</taxon>
        <taxon>fabids</taxon>
        <taxon>Fabales</taxon>
        <taxon>Fabaceae</taxon>
        <taxon>Papilionoideae</taxon>
        <taxon>50 kb inversion clade</taxon>
        <taxon>genistoids sensu lato</taxon>
        <taxon>core genistoids</taxon>
        <taxon>Crotalarieae</taxon>
        <taxon>Crotalaria</taxon>
    </lineage>
</organism>
<evidence type="ECO:0000313" key="6">
    <source>
        <dbReference type="EMBL" id="KAK7243349.1"/>
    </source>
</evidence>
<evidence type="ECO:0000256" key="4">
    <source>
        <dbReference type="SAM" id="Phobius"/>
    </source>
</evidence>
<dbReference type="EMBL" id="JAYWIO010000008">
    <property type="protein sequence ID" value="KAK7243349.1"/>
    <property type="molecule type" value="Genomic_DNA"/>
</dbReference>
<feature type="transmembrane region" description="Helical" evidence="4">
    <location>
        <begin position="179"/>
        <end position="202"/>
    </location>
</feature>
<accession>A0AAN9DYL9</accession>
<dbReference type="InterPro" id="IPR006501">
    <property type="entry name" value="Pectinesterase_inhib_dom"/>
</dbReference>
<dbReference type="Proteomes" id="UP001372338">
    <property type="component" value="Unassembled WGS sequence"/>
</dbReference>
<keyword evidence="7" id="KW-1185">Reference proteome</keyword>
<keyword evidence="4" id="KW-0812">Transmembrane</keyword>
<evidence type="ECO:0000313" key="7">
    <source>
        <dbReference type="Proteomes" id="UP001372338"/>
    </source>
</evidence>
<dbReference type="InterPro" id="IPR035513">
    <property type="entry name" value="Invertase/methylesterase_inhib"/>
</dbReference>
<dbReference type="NCBIfam" id="TIGR01614">
    <property type="entry name" value="PME_inhib"/>
    <property type="match status" value="1"/>
</dbReference>
<dbReference type="Pfam" id="PF04043">
    <property type="entry name" value="PMEI"/>
    <property type="match status" value="1"/>
</dbReference>
<dbReference type="Gene3D" id="1.20.140.40">
    <property type="entry name" value="Invertase/pectin methylesterase inhibitor family protein"/>
    <property type="match status" value="1"/>
</dbReference>
<feature type="region of interest" description="Disordered" evidence="3">
    <location>
        <begin position="1"/>
        <end position="30"/>
    </location>
</feature>
<sequence>MARKRGRPPKSPSPSSTEDLSKTSPVSQLHDIEILDEDDMADIDNLSPKQAEVLLKNMEAIRSRIKGKSPANALLLEDAEVAQQNKDSATKTCDQGNSNPDPVLKKASVLDQQGIAKENIEDVIRDDAGSHTVQSDTVVADSQEQQWTPLIISSFKSYGKVDEHEQMLLEAKRKTRKRITIISLSTVVVLVGVVCAAVFGGINISRDNNSQVGANSQSGPNAVKAVCDVTLYKDSCYRSLGSLVHSGQVQPEELLMLSINVALTKVSKALNYFSEHGDFDGSIDSRNKEAVKNCRELLDLAVDHLNSSLSSGENSSILEVFDDLQTWLSAAGTITSIHAISQTQLHLLQ</sequence>
<dbReference type="SUPFAM" id="SSF101148">
    <property type="entry name" value="Plant invertase/pectin methylesterase inhibitor"/>
    <property type="match status" value="1"/>
</dbReference>
<dbReference type="InterPro" id="IPR051955">
    <property type="entry name" value="PME_Inhibitor"/>
</dbReference>
<proteinExistence type="inferred from homology"/>
<dbReference type="GO" id="GO:0004857">
    <property type="term" value="F:enzyme inhibitor activity"/>
    <property type="evidence" value="ECO:0007669"/>
    <property type="project" value="InterPro"/>
</dbReference>
<feature type="domain" description="Pectinesterase inhibitor" evidence="5">
    <location>
        <begin position="218"/>
        <end position="340"/>
    </location>
</feature>
<dbReference type="CDD" id="cd15798">
    <property type="entry name" value="PMEI-like_3"/>
    <property type="match status" value="1"/>
</dbReference>
<protein>
    <recommendedName>
        <fullName evidence="5">Pectinesterase inhibitor domain-containing protein</fullName>
    </recommendedName>
</protein>
<keyword evidence="1" id="KW-0732">Signal</keyword>
<reference evidence="6 7" key="1">
    <citation type="submission" date="2024-01" db="EMBL/GenBank/DDBJ databases">
        <title>The genomes of 5 underutilized Papilionoideae crops provide insights into root nodulation and disease resistanc.</title>
        <authorList>
            <person name="Yuan L."/>
        </authorList>
    </citation>
    <scope>NUCLEOTIDE SEQUENCE [LARGE SCALE GENOMIC DNA]</scope>
    <source>
        <strain evidence="6">ZHUSHIDOU_FW_LH</strain>
        <tissue evidence="6">Leaf</tissue>
    </source>
</reference>
<evidence type="ECO:0000256" key="1">
    <source>
        <dbReference type="ARBA" id="ARBA00022729"/>
    </source>
</evidence>
<evidence type="ECO:0000256" key="2">
    <source>
        <dbReference type="ARBA" id="ARBA00038471"/>
    </source>
</evidence>
<name>A0AAN9DYL9_CROPI</name>
<evidence type="ECO:0000259" key="5">
    <source>
        <dbReference type="SMART" id="SM00856"/>
    </source>
</evidence>
<keyword evidence="4" id="KW-1133">Transmembrane helix</keyword>